<reference evidence="1 2" key="1">
    <citation type="submission" date="2020-03" db="EMBL/GenBank/DDBJ databases">
        <title>Genomic Encyclopedia of Type Strains, Phase IV (KMG-IV): sequencing the most valuable type-strain genomes for metagenomic binning, comparative biology and taxonomic classification.</title>
        <authorList>
            <person name="Goeker M."/>
        </authorList>
    </citation>
    <scope>NUCLEOTIDE SEQUENCE [LARGE SCALE GENOMIC DNA]</scope>
    <source>
        <strain evidence="1 2">DSM 102865</strain>
    </source>
</reference>
<name>A0ABX0UK40_9BACT</name>
<sequence>MQTQSNSNEFPDARHLAYGREVSELLSQSNAASWVNDLWDIYTGYMVAQRELGHNLRAADIFTSFKELVFFFQRVEAMKKNV</sequence>
<dbReference type="RefSeq" id="WP_167269530.1">
    <property type="nucleotide sequence ID" value="NZ_JAASQJ010000002.1"/>
</dbReference>
<evidence type="ECO:0000313" key="1">
    <source>
        <dbReference type="EMBL" id="NIJ52828.1"/>
    </source>
</evidence>
<evidence type="ECO:0000313" key="2">
    <source>
        <dbReference type="Proteomes" id="UP001179181"/>
    </source>
</evidence>
<accession>A0ABX0UK40</accession>
<dbReference type="Proteomes" id="UP001179181">
    <property type="component" value="Unassembled WGS sequence"/>
</dbReference>
<gene>
    <name evidence="1" type="ORF">FHS68_001998</name>
</gene>
<organism evidence="1 2">
    <name type="scientific">Dyadobacter arcticus</name>
    <dbReference type="NCBI Taxonomy" id="1078754"/>
    <lineage>
        <taxon>Bacteria</taxon>
        <taxon>Pseudomonadati</taxon>
        <taxon>Bacteroidota</taxon>
        <taxon>Cytophagia</taxon>
        <taxon>Cytophagales</taxon>
        <taxon>Spirosomataceae</taxon>
        <taxon>Dyadobacter</taxon>
    </lineage>
</organism>
<dbReference type="EMBL" id="JAASQJ010000002">
    <property type="protein sequence ID" value="NIJ52828.1"/>
    <property type="molecule type" value="Genomic_DNA"/>
</dbReference>
<comment type="caution">
    <text evidence="1">The sequence shown here is derived from an EMBL/GenBank/DDBJ whole genome shotgun (WGS) entry which is preliminary data.</text>
</comment>
<proteinExistence type="predicted"/>
<protein>
    <submittedName>
        <fullName evidence="1">Uncharacterized protein</fullName>
    </submittedName>
</protein>
<keyword evidence="2" id="KW-1185">Reference proteome</keyword>